<dbReference type="EnsemblPlants" id="Solyc12g006890.2.1">
    <property type="protein sequence ID" value="Solyc12g006890.2.1"/>
    <property type="gene ID" value="Solyc12g006890.2"/>
</dbReference>
<reference evidence="2" key="1">
    <citation type="journal article" date="2012" name="Nature">
        <title>The tomato genome sequence provides insights into fleshy fruit evolution.</title>
        <authorList>
            <consortium name="Tomato Genome Consortium"/>
        </authorList>
    </citation>
    <scope>NUCLEOTIDE SEQUENCE [LARGE SCALE GENOMIC DNA]</scope>
    <source>
        <strain evidence="2">cv. Heinz 1706</strain>
    </source>
</reference>
<name>A0A3Q7JRK1_SOLLC</name>
<dbReference type="AlphaFoldDB" id="A0A3Q7JRK1"/>
<proteinExistence type="predicted"/>
<reference evidence="2" key="2">
    <citation type="submission" date="2019-01" db="UniProtKB">
        <authorList>
            <consortium name="EnsemblPlants"/>
        </authorList>
    </citation>
    <scope>IDENTIFICATION</scope>
    <source>
        <strain evidence="2">cv. Heinz 1706</strain>
    </source>
</reference>
<sequence>MPIYCFSAHSRRILLRFRFGYIGCFFSSFTCQFSIS</sequence>
<dbReference type="Proteomes" id="UP000004994">
    <property type="component" value="Chromosome 12"/>
</dbReference>
<keyword evidence="1" id="KW-1133">Transmembrane helix</keyword>
<dbReference type="InParanoid" id="A0A3Q7JRK1"/>
<dbReference type="PaxDb" id="4081-Solyc12g006890.1.1"/>
<feature type="transmembrane region" description="Helical" evidence="1">
    <location>
        <begin position="19"/>
        <end position="35"/>
    </location>
</feature>
<protein>
    <submittedName>
        <fullName evidence="2">Uncharacterized protein</fullName>
    </submittedName>
</protein>
<organism evidence="2">
    <name type="scientific">Solanum lycopersicum</name>
    <name type="common">Tomato</name>
    <name type="synonym">Lycopersicon esculentum</name>
    <dbReference type="NCBI Taxonomy" id="4081"/>
    <lineage>
        <taxon>Eukaryota</taxon>
        <taxon>Viridiplantae</taxon>
        <taxon>Streptophyta</taxon>
        <taxon>Embryophyta</taxon>
        <taxon>Tracheophyta</taxon>
        <taxon>Spermatophyta</taxon>
        <taxon>Magnoliopsida</taxon>
        <taxon>eudicotyledons</taxon>
        <taxon>Gunneridae</taxon>
        <taxon>Pentapetalae</taxon>
        <taxon>asterids</taxon>
        <taxon>lamiids</taxon>
        <taxon>Solanales</taxon>
        <taxon>Solanaceae</taxon>
        <taxon>Solanoideae</taxon>
        <taxon>Solaneae</taxon>
        <taxon>Solanum</taxon>
        <taxon>Solanum subgen. Lycopersicon</taxon>
    </lineage>
</organism>
<keyword evidence="3" id="KW-1185">Reference proteome</keyword>
<gene>
    <name evidence="2" type="primary">LOC101244344</name>
</gene>
<evidence type="ECO:0000256" key="1">
    <source>
        <dbReference type="SAM" id="Phobius"/>
    </source>
</evidence>
<dbReference type="Gramene" id="Solyc12g006890.2.1">
    <property type="protein sequence ID" value="Solyc12g006890.2.1"/>
    <property type="gene ID" value="Solyc12g006890.2"/>
</dbReference>
<accession>A0A3Q7JRK1</accession>
<evidence type="ECO:0000313" key="3">
    <source>
        <dbReference type="Proteomes" id="UP000004994"/>
    </source>
</evidence>
<keyword evidence="1" id="KW-0812">Transmembrane</keyword>
<keyword evidence="1" id="KW-0472">Membrane</keyword>
<evidence type="ECO:0000313" key="2">
    <source>
        <dbReference type="EnsemblPlants" id="Solyc12g006890.2.1"/>
    </source>
</evidence>